<feature type="region of interest" description="Disordered" evidence="1">
    <location>
        <begin position="86"/>
        <end position="119"/>
    </location>
</feature>
<gene>
    <name evidence="3" type="ORF">HDK90DRAFT_493607</name>
</gene>
<dbReference type="Proteomes" id="UP001492380">
    <property type="component" value="Unassembled WGS sequence"/>
</dbReference>
<sequence length="119" mass="13279">MDPRGQKTLTATLALVALSGLPTVPWYQCPPLFPGGVELQDFDVIPRRLVEIHNPTSISLFASGQASCVTSTRHNRRPSLRHVIQGRPKVQKFDDREASQTCPGRGRERTHRPERTLLG</sequence>
<feature type="signal peptide" evidence="2">
    <location>
        <begin position="1"/>
        <end position="26"/>
    </location>
</feature>
<proteinExistence type="predicted"/>
<feature type="chain" id="PRO_5047010956" description="Secreted protein" evidence="2">
    <location>
        <begin position="27"/>
        <end position="119"/>
    </location>
</feature>
<keyword evidence="2" id="KW-0732">Signal</keyword>
<comment type="caution">
    <text evidence="3">The sequence shown here is derived from an EMBL/GenBank/DDBJ whole genome shotgun (WGS) entry which is preliminary data.</text>
</comment>
<protein>
    <recommendedName>
        <fullName evidence="5">Secreted protein</fullName>
    </recommendedName>
</protein>
<evidence type="ECO:0000256" key="2">
    <source>
        <dbReference type="SAM" id="SignalP"/>
    </source>
</evidence>
<organism evidence="3 4">
    <name type="scientific">Phyllosticta capitalensis</name>
    <dbReference type="NCBI Taxonomy" id="121624"/>
    <lineage>
        <taxon>Eukaryota</taxon>
        <taxon>Fungi</taxon>
        <taxon>Dikarya</taxon>
        <taxon>Ascomycota</taxon>
        <taxon>Pezizomycotina</taxon>
        <taxon>Dothideomycetes</taxon>
        <taxon>Dothideomycetes incertae sedis</taxon>
        <taxon>Botryosphaeriales</taxon>
        <taxon>Phyllostictaceae</taxon>
        <taxon>Phyllosticta</taxon>
    </lineage>
</organism>
<evidence type="ECO:0000313" key="4">
    <source>
        <dbReference type="Proteomes" id="UP001492380"/>
    </source>
</evidence>
<reference evidence="3 4" key="1">
    <citation type="submission" date="2024-04" db="EMBL/GenBank/DDBJ databases">
        <title>Phyllosticta paracitricarpa is synonymous to the EU quarantine fungus P. citricarpa based on phylogenomic analyses.</title>
        <authorList>
            <consortium name="Lawrence Berkeley National Laboratory"/>
            <person name="Van Ingen-Buijs V.A."/>
            <person name="Van Westerhoven A.C."/>
            <person name="Haridas S."/>
            <person name="Skiadas P."/>
            <person name="Martin F."/>
            <person name="Groenewald J.Z."/>
            <person name="Crous P.W."/>
            <person name="Seidl M.F."/>
        </authorList>
    </citation>
    <scope>NUCLEOTIDE SEQUENCE [LARGE SCALE GENOMIC DNA]</scope>
    <source>
        <strain evidence="3 4">CBS 123374</strain>
    </source>
</reference>
<dbReference type="EMBL" id="JBBWRZ010000009">
    <property type="protein sequence ID" value="KAK8229293.1"/>
    <property type="molecule type" value="Genomic_DNA"/>
</dbReference>
<accession>A0ABR1YH80</accession>
<feature type="compositionally biased region" description="Basic and acidic residues" evidence="1">
    <location>
        <begin position="105"/>
        <end position="119"/>
    </location>
</feature>
<name>A0ABR1YH80_9PEZI</name>
<evidence type="ECO:0008006" key="5">
    <source>
        <dbReference type="Google" id="ProtNLM"/>
    </source>
</evidence>
<evidence type="ECO:0000256" key="1">
    <source>
        <dbReference type="SAM" id="MobiDB-lite"/>
    </source>
</evidence>
<keyword evidence="4" id="KW-1185">Reference proteome</keyword>
<evidence type="ECO:0000313" key="3">
    <source>
        <dbReference type="EMBL" id="KAK8229293.1"/>
    </source>
</evidence>